<dbReference type="Gene3D" id="3.40.50.10860">
    <property type="entry name" value="Leucine Dehydrogenase, chain A, domain 1"/>
    <property type="match status" value="1"/>
</dbReference>
<keyword evidence="3" id="KW-0057">Aromatic amino acid biosynthesis</keyword>
<dbReference type="EC" id="4.2.1.10" evidence="5"/>
<dbReference type="EMBL" id="JAHLFV010000243">
    <property type="protein sequence ID" value="MBU3851006.1"/>
    <property type="molecule type" value="Genomic_DNA"/>
</dbReference>
<dbReference type="InterPro" id="IPR013708">
    <property type="entry name" value="Shikimate_DH-bd_N"/>
</dbReference>
<dbReference type="InterPro" id="IPR022893">
    <property type="entry name" value="Shikimate_DH_fam"/>
</dbReference>
<dbReference type="Pfam" id="PF08501">
    <property type="entry name" value="Shikimate_dh_N"/>
    <property type="match status" value="1"/>
</dbReference>
<evidence type="ECO:0000313" key="5">
    <source>
        <dbReference type="EMBL" id="MBU3851006.1"/>
    </source>
</evidence>
<dbReference type="SUPFAM" id="SSF53223">
    <property type="entry name" value="Aminoacid dehydrogenase-like, N-terminal domain"/>
    <property type="match status" value="1"/>
</dbReference>
<dbReference type="GO" id="GO:0050661">
    <property type="term" value="F:NADP binding"/>
    <property type="evidence" value="ECO:0007669"/>
    <property type="project" value="TreeGrafter"/>
</dbReference>
<dbReference type="SUPFAM" id="SSF51735">
    <property type="entry name" value="NAD(P)-binding Rossmann-fold domains"/>
    <property type="match status" value="1"/>
</dbReference>
<dbReference type="CDD" id="cd00502">
    <property type="entry name" value="DHQase_I"/>
    <property type="match status" value="1"/>
</dbReference>
<dbReference type="InterPro" id="IPR046346">
    <property type="entry name" value="Aminoacid_DH-like_N_sf"/>
</dbReference>
<evidence type="ECO:0000256" key="3">
    <source>
        <dbReference type="ARBA" id="ARBA00023141"/>
    </source>
</evidence>
<dbReference type="PANTHER" id="PTHR21089:SF1">
    <property type="entry name" value="BIFUNCTIONAL 3-DEHYDROQUINATE DEHYDRATASE_SHIKIMATE DEHYDROGENASE, CHLOROPLASTIC"/>
    <property type="match status" value="1"/>
</dbReference>
<sequence length="383" mass="43079">MERPKICLCLTETTIAKDLEILNSYRNWIDMVELRVDCLENDERLHIRKFPQLAGLPCILTIRRKTDGGFYVEGEASRTMLFARALAFASQDIRKNFAYVDFEEDFHIPSLQDAALAFGTTIIRSAHDMNKPITDIPARLAQMRTTGYEIPKIACMPQRLEDVTKIFRQTANLTDTRQIVIAMGPYGLPTRILADKMNSYLTFVSAETSFAKKKLGHIDPITMNNVYNFRFLHKDTAIYGITGYPLEATDSPVIHNEGYRKHGMNAVYIPIRSDSIEETLRFADELDIKGLSVTVPHKESVIDHLSQISNVVYEVGACNTIRKEKDGWHGFNTDSYGIKEAIKDFLGVENLKNKKVAIIGAGGAARAVAHAVKQLKGKACIFN</sequence>
<keyword evidence="5" id="KW-0456">Lyase</keyword>
<dbReference type="InterPro" id="IPR001381">
    <property type="entry name" value="DHquinase_I"/>
</dbReference>
<keyword evidence="3" id="KW-0028">Amino-acid biosynthesis</keyword>
<dbReference type="GO" id="GO:0019632">
    <property type="term" value="P:shikimate metabolic process"/>
    <property type="evidence" value="ECO:0007669"/>
    <property type="project" value="TreeGrafter"/>
</dbReference>
<dbReference type="AlphaFoldDB" id="A0A9E2L5E2"/>
<dbReference type="InterPro" id="IPR036291">
    <property type="entry name" value="NAD(P)-bd_dom_sf"/>
</dbReference>
<dbReference type="GO" id="GO:0009073">
    <property type="term" value="P:aromatic amino acid family biosynthetic process"/>
    <property type="evidence" value="ECO:0007669"/>
    <property type="project" value="UniProtKB-KW"/>
</dbReference>
<protein>
    <submittedName>
        <fullName evidence="5">Type I 3-dehydroquinate dehydratase</fullName>
        <ecNumber evidence="5">4.2.1.10</ecNumber>
    </submittedName>
</protein>
<dbReference type="Gene3D" id="3.40.50.720">
    <property type="entry name" value="NAD(P)-binding Rossmann-like Domain"/>
    <property type="match status" value="1"/>
</dbReference>
<dbReference type="InterPro" id="IPR013785">
    <property type="entry name" value="Aldolase_TIM"/>
</dbReference>
<dbReference type="GO" id="GO:0005829">
    <property type="term" value="C:cytosol"/>
    <property type="evidence" value="ECO:0007669"/>
    <property type="project" value="TreeGrafter"/>
</dbReference>
<evidence type="ECO:0000256" key="1">
    <source>
        <dbReference type="ARBA" id="ARBA00004871"/>
    </source>
</evidence>
<organism evidence="5 6">
    <name type="scientific">Candidatus Treponema excrementipullorum</name>
    <dbReference type="NCBI Taxonomy" id="2838768"/>
    <lineage>
        <taxon>Bacteria</taxon>
        <taxon>Pseudomonadati</taxon>
        <taxon>Spirochaetota</taxon>
        <taxon>Spirochaetia</taxon>
        <taxon>Spirochaetales</taxon>
        <taxon>Treponemataceae</taxon>
        <taxon>Treponema</taxon>
    </lineage>
</organism>
<accession>A0A9E2L5E2</accession>
<evidence type="ECO:0000259" key="4">
    <source>
        <dbReference type="Pfam" id="PF08501"/>
    </source>
</evidence>
<evidence type="ECO:0000256" key="2">
    <source>
        <dbReference type="ARBA" id="ARBA00023002"/>
    </source>
</evidence>
<comment type="caution">
    <text evidence="5">The sequence shown here is derived from an EMBL/GenBank/DDBJ whole genome shotgun (WGS) entry which is preliminary data.</text>
</comment>
<dbReference type="GO" id="GO:0003855">
    <property type="term" value="F:3-dehydroquinate dehydratase activity"/>
    <property type="evidence" value="ECO:0007669"/>
    <property type="project" value="UniProtKB-EC"/>
</dbReference>
<dbReference type="PANTHER" id="PTHR21089">
    <property type="entry name" value="SHIKIMATE DEHYDROGENASE"/>
    <property type="match status" value="1"/>
</dbReference>
<evidence type="ECO:0000313" key="6">
    <source>
        <dbReference type="Proteomes" id="UP000823914"/>
    </source>
</evidence>
<dbReference type="Gene3D" id="3.20.20.70">
    <property type="entry name" value="Aldolase class I"/>
    <property type="match status" value="1"/>
</dbReference>
<keyword evidence="2" id="KW-0560">Oxidoreductase</keyword>
<name>A0A9E2L5E2_9SPIR</name>
<feature type="non-terminal residue" evidence="5">
    <location>
        <position position="383"/>
    </location>
</feature>
<dbReference type="Proteomes" id="UP000823914">
    <property type="component" value="Unassembled WGS sequence"/>
</dbReference>
<reference evidence="5" key="2">
    <citation type="submission" date="2021-04" db="EMBL/GenBank/DDBJ databases">
        <authorList>
            <person name="Gilroy R."/>
        </authorList>
    </citation>
    <scope>NUCLEOTIDE SEQUENCE</scope>
    <source>
        <strain evidence="5">Gambia15-2214</strain>
    </source>
</reference>
<dbReference type="GO" id="GO:0009423">
    <property type="term" value="P:chorismate biosynthetic process"/>
    <property type="evidence" value="ECO:0007669"/>
    <property type="project" value="TreeGrafter"/>
</dbReference>
<gene>
    <name evidence="5" type="ORF">IAA16_10600</name>
</gene>
<reference evidence="5" key="1">
    <citation type="journal article" date="2021" name="PeerJ">
        <title>Extensive microbial diversity within the chicken gut microbiome revealed by metagenomics and culture.</title>
        <authorList>
            <person name="Gilroy R."/>
            <person name="Ravi A."/>
            <person name="Getino M."/>
            <person name="Pursley I."/>
            <person name="Horton D.L."/>
            <person name="Alikhan N.F."/>
            <person name="Baker D."/>
            <person name="Gharbi K."/>
            <person name="Hall N."/>
            <person name="Watson M."/>
            <person name="Adriaenssens E.M."/>
            <person name="Foster-Nyarko E."/>
            <person name="Jarju S."/>
            <person name="Secka A."/>
            <person name="Antonio M."/>
            <person name="Oren A."/>
            <person name="Chaudhuri R.R."/>
            <person name="La Ragione R."/>
            <person name="Hildebrand F."/>
            <person name="Pallen M.J."/>
        </authorList>
    </citation>
    <scope>NUCLEOTIDE SEQUENCE</scope>
    <source>
        <strain evidence="5">Gambia15-2214</strain>
    </source>
</reference>
<comment type="pathway">
    <text evidence="1">Metabolic intermediate biosynthesis; chorismate biosynthesis; chorismate from D-erythrose 4-phosphate and phosphoenolpyruvate: step 4/7.</text>
</comment>
<feature type="domain" description="Shikimate dehydrogenase substrate binding N-terminal" evidence="4">
    <location>
        <begin position="241"/>
        <end position="321"/>
    </location>
</feature>
<dbReference type="Pfam" id="PF01487">
    <property type="entry name" value="DHquinase_I"/>
    <property type="match status" value="1"/>
</dbReference>
<dbReference type="GO" id="GO:0004764">
    <property type="term" value="F:shikimate 3-dehydrogenase (NADP+) activity"/>
    <property type="evidence" value="ECO:0007669"/>
    <property type="project" value="InterPro"/>
</dbReference>
<dbReference type="SUPFAM" id="SSF51569">
    <property type="entry name" value="Aldolase"/>
    <property type="match status" value="1"/>
</dbReference>
<proteinExistence type="predicted"/>